<dbReference type="Proteomes" id="UP000324800">
    <property type="component" value="Unassembled WGS sequence"/>
</dbReference>
<comment type="subcellular location">
    <subcellularLocation>
        <location evidence="1">Cytoplasm</location>
        <location evidence="1">Cytoskeleton</location>
        <location evidence="1">Cilium axoneme</location>
    </subcellularLocation>
</comment>
<dbReference type="SUPFAM" id="SSF54648">
    <property type="entry name" value="DLC"/>
    <property type="match status" value="1"/>
</dbReference>
<evidence type="ECO:0000313" key="14">
    <source>
        <dbReference type="Proteomes" id="UP000324800"/>
    </source>
</evidence>
<keyword evidence="3" id="KW-0963">Cytoplasm</keyword>
<dbReference type="OrthoDB" id="6506078at2759"/>
<dbReference type="GO" id="GO:0007017">
    <property type="term" value="P:microtubule-based process"/>
    <property type="evidence" value="ECO:0007669"/>
    <property type="project" value="InterPro"/>
</dbReference>
<organism evidence="13 14">
    <name type="scientific">Streblomastix strix</name>
    <dbReference type="NCBI Taxonomy" id="222440"/>
    <lineage>
        <taxon>Eukaryota</taxon>
        <taxon>Metamonada</taxon>
        <taxon>Preaxostyla</taxon>
        <taxon>Oxymonadida</taxon>
        <taxon>Streblomastigidae</taxon>
        <taxon>Streblomastix</taxon>
    </lineage>
</organism>
<evidence type="ECO:0000256" key="1">
    <source>
        <dbReference type="ARBA" id="ARBA00004430"/>
    </source>
</evidence>
<dbReference type="CDD" id="cd21453">
    <property type="entry name" value="DLC-like_DNAL4"/>
    <property type="match status" value="1"/>
</dbReference>
<accession>A0A5J4WGM0</accession>
<protein>
    <recommendedName>
        <fullName evidence="11">Dynein axonemal light chain 4</fullName>
    </recommendedName>
</protein>
<dbReference type="InterPro" id="IPR037177">
    <property type="entry name" value="DLC_sf"/>
</dbReference>
<dbReference type="EMBL" id="SNRW01002013">
    <property type="protein sequence ID" value="KAA6394194.1"/>
    <property type="molecule type" value="Genomic_DNA"/>
</dbReference>
<dbReference type="InterPro" id="IPR001372">
    <property type="entry name" value="Dynein_light_chain_typ-1/2"/>
</dbReference>
<dbReference type="AlphaFoldDB" id="A0A5J4WGM0"/>
<evidence type="ECO:0000256" key="10">
    <source>
        <dbReference type="ARBA" id="ARBA00057688"/>
    </source>
</evidence>
<dbReference type="Pfam" id="PF01221">
    <property type="entry name" value="Dynein_light"/>
    <property type="match status" value="1"/>
</dbReference>
<evidence type="ECO:0000256" key="11">
    <source>
        <dbReference type="ARBA" id="ARBA00069494"/>
    </source>
</evidence>
<comment type="subunit">
    <text evidence="2">Consists of at least two heavy chains and a number of intermediate and light chains.</text>
</comment>
<evidence type="ECO:0000256" key="6">
    <source>
        <dbReference type="ARBA" id="ARBA00023069"/>
    </source>
</evidence>
<keyword evidence="7" id="KW-0505">Motor protein</keyword>
<evidence type="ECO:0000256" key="12">
    <source>
        <dbReference type="SAM" id="Coils"/>
    </source>
</evidence>
<dbReference type="FunFam" id="3.30.740.10:FF:000002">
    <property type="entry name" value="Dynein light chain"/>
    <property type="match status" value="1"/>
</dbReference>
<dbReference type="GO" id="GO:0030286">
    <property type="term" value="C:dynein complex"/>
    <property type="evidence" value="ECO:0007669"/>
    <property type="project" value="UniProtKB-KW"/>
</dbReference>
<gene>
    <name evidence="13" type="ORF">EZS28_010282</name>
</gene>
<keyword evidence="12" id="KW-0175">Coiled coil</keyword>
<keyword evidence="4" id="KW-0493">Microtubule</keyword>
<dbReference type="SMART" id="SM01375">
    <property type="entry name" value="Dynein_light"/>
    <property type="match status" value="1"/>
</dbReference>
<keyword evidence="5" id="KW-0243">Dynein</keyword>
<dbReference type="Gene3D" id="3.30.740.10">
    <property type="entry name" value="Protein Inhibitor Of Neuronal Nitric Oxide Synthase"/>
    <property type="match status" value="1"/>
</dbReference>
<evidence type="ECO:0000256" key="5">
    <source>
        <dbReference type="ARBA" id="ARBA00023017"/>
    </source>
</evidence>
<feature type="coiled-coil region" evidence="12">
    <location>
        <begin position="1"/>
        <end position="28"/>
    </location>
</feature>
<evidence type="ECO:0000256" key="8">
    <source>
        <dbReference type="ARBA" id="ARBA00023212"/>
    </source>
</evidence>
<reference evidence="13 14" key="1">
    <citation type="submission" date="2019-03" db="EMBL/GenBank/DDBJ databases">
        <title>Single cell metagenomics reveals metabolic interactions within the superorganism composed of flagellate Streblomastix strix and complex community of Bacteroidetes bacteria on its surface.</title>
        <authorList>
            <person name="Treitli S.C."/>
            <person name="Kolisko M."/>
            <person name="Husnik F."/>
            <person name="Keeling P."/>
            <person name="Hampl V."/>
        </authorList>
    </citation>
    <scope>NUCLEOTIDE SEQUENCE [LARGE SCALE GENOMIC DNA]</scope>
    <source>
        <strain evidence="13">ST1C</strain>
    </source>
</reference>
<comment type="caution">
    <text evidence="13">The sequence shown here is derived from an EMBL/GenBank/DDBJ whole genome shotgun (WGS) entry which is preliminary data.</text>
</comment>
<dbReference type="GO" id="GO:0005874">
    <property type="term" value="C:microtubule"/>
    <property type="evidence" value="ECO:0007669"/>
    <property type="project" value="UniProtKB-KW"/>
</dbReference>
<comment type="function">
    <text evidence="10">Force generating protein of respiratory cilia. Produces force towards the minus ends of microtubules. Dynein has ATPase activity.</text>
</comment>
<evidence type="ECO:0000256" key="3">
    <source>
        <dbReference type="ARBA" id="ARBA00022490"/>
    </source>
</evidence>
<keyword evidence="8" id="KW-0206">Cytoskeleton</keyword>
<evidence type="ECO:0000256" key="9">
    <source>
        <dbReference type="ARBA" id="ARBA00023273"/>
    </source>
</evidence>
<keyword evidence="9" id="KW-0966">Cell projection</keyword>
<keyword evidence="6" id="KW-0969">Cilium</keyword>
<evidence type="ECO:0000256" key="2">
    <source>
        <dbReference type="ARBA" id="ARBA00011655"/>
    </source>
</evidence>
<evidence type="ECO:0000313" key="13">
    <source>
        <dbReference type="EMBL" id="KAA6394194.1"/>
    </source>
</evidence>
<proteinExistence type="predicted"/>
<name>A0A5J4WGM0_9EUKA</name>
<sequence length="114" mass="12703">MEDEEKVVEKVEEEAQDSSEEIRKIMNYPLVKFCDMNEEMKGETIEVVVTALEKSPNNLENAAKLMKDAMDKKFGGGWIAVAGQGFGFSLSSHVKNLLFLYYGGSIAVLIYKAS</sequence>
<evidence type="ECO:0000256" key="7">
    <source>
        <dbReference type="ARBA" id="ARBA00023175"/>
    </source>
</evidence>
<dbReference type="GO" id="GO:0005930">
    <property type="term" value="C:axoneme"/>
    <property type="evidence" value="ECO:0007669"/>
    <property type="project" value="UniProtKB-SubCell"/>
</dbReference>
<evidence type="ECO:0000256" key="4">
    <source>
        <dbReference type="ARBA" id="ARBA00022701"/>
    </source>
</evidence>